<dbReference type="OrthoDB" id="7478004at2"/>
<accession>W0AFL9</accession>
<evidence type="ECO:0000313" key="2">
    <source>
        <dbReference type="Proteomes" id="UP000018851"/>
    </source>
</evidence>
<dbReference type="STRING" id="1123269.NX02_21370"/>
<evidence type="ECO:0008006" key="3">
    <source>
        <dbReference type="Google" id="ProtNLM"/>
    </source>
</evidence>
<protein>
    <recommendedName>
        <fullName evidence="3">Head-tail adaptor protein</fullName>
    </recommendedName>
</protein>
<dbReference type="NCBIfam" id="TIGR01563">
    <property type="entry name" value="gp16_SPP1"/>
    <property type="match status" value="1"/>
</dbReference>
<dbReference type="Pfam" id="PF05521">
    <property type="entry name" value="Phage_HCP"/>
    <property type="match status" value="1"/>
</dbReference>
<dbReference type="HOGENOM" id="CLU_2144232_0_0_5"/>
<organism evidence="1 2">
    <name type="scientific">Sphingomonas sanxanigenens DSM 19645 = NX02</name>
    <dbReference type="NCBI Taxonomy" id="1123269"/>
    <lineage>
        <taxon>Bacteria</taxon>
        <taxon>Pseudomonadati</taxon>
        <taxon>Pseudomonadota</taxon>
        <taxon>Alphaproteobacteria</taxon>
        <taxon>Sphingomonadales</taxon>
        <taxon>Sphingomonadaceae</taxon>
        <taxon>Sphingomonas</taxon>
    </lineage>
</organism>
<dbReference type="InterPro" id="IPR008767">
    <property type="entry name" value="Phage_SPP1_head-tail_adaptor"/>
</dbReference>
<dbReference type="Gene3D" id="2.40.10.270">
    <property type="entry name" value="Bacteriophage SPP1 head-tail adaptor protein"/>
    <property type="match status" value="1"/>
</dbReference>
<keyword evidence="2" id="KW-1185">Reference proteome</keyword>
<dbReference type="EMBL" id="CP006644">
    <property type="protein sequence ID" value="AHE55906.1"/>
    <property type="molecule type" value="Genomic_DNA"/>
</dbReference>
<sequence>MIGAGARDRRVRFERSVITEDDFGGAVRTWELLCMAWAHVRFSAGAERRDAAQEGASAAATFVVPHNPRTRDISVNDRIQFDGSAWDIVSNIPSRELNALREIEAVRSVQ</sequence>
<dbReference type="PATRIC" id="fig|1123269.5.peg.4182"/>
<dbReference type="KEGG" id="ssan:NX02_21370"/>
<name>W0AFL9_9SPHN</name>
<gene>
    <name evidence="1" type="ORF">NX02_21370</name>
</gene>
<reference evidence="1 2" key="1">
    <citation type="submission" date="2013-07" db="EMBL/GenBank/DDBJ databases">
        <title>Completed genome of Sphingomonas sanxanigenens NX02.</title>
        <authorList>
            <person name="Ma T."/>
            <person name="Huang H."/>
            <person name="Wu M."/>
            <person name="Li X."/>
            <person name="Li G."/>
        </authorList>
    </citation>
    <scope>NUCLEOTIDE SEQUENCE [LARGE SCALE GENOMIC DNA]</scope>
    <source>
        <strain evidence="1 2">NX02</strain>
    </source>
</reference>
<evidence type="ECO:0000313" key="1">
    <source>
        <dbReference type="EMBL" id="AHE55906.1"/>
    </source>
</evidence>
<dbReference type="eggNOG" id="ENOG502ZZI6">
    <property type="taxonomic scope" value="Bacteria"/>
</dbReference>
<dbReference type="RefSeq" id="WP_025294069.1">
    <property type="nucleotide sequence ID" value="NZ_CP006644.1"/>
</dbReference>
<dbReference type="Proteomes" id="UP000018851">
    <property type="component" value="Chromosome"/>
</dbReference>
<dbReference type="InterPro" id="IPR038666">
    <property type="entry name" value="SSP1_head-tail_sf"/>
</dbReference>
<proteinExistence type="predicted"/>
<dbReference type="AlphaFoldDB" id="W0AFL9"/>